<protein>
    <submittedName>
        <fullName evidence="2">NAD(P)H-binding protein</fullName>
    </submittedName>
</protein>
<evidence type="ECO:0000313" key="3">
    <source>
        <dbReference type="Proteomes" id="UP001197247"/>
    </source>
</evidence>
<gene>
    <name evidence="2" type="ORF">KIH74_29570</name>
</gene>
<accession>A0ABS5TPU5</accession>
<dbReference type="EMBL" id="JAHBAY010000015">
    <property type="protein sequence ID" value="MBT0773130.1"/>
    <property type="molecule type" value="Genomic_DNA"/>
</dbReference>
<name>A0ABS5TPU5_9ACTN</name>
<dbReference type="PANTHER" id="PTHR12126">
    <property type="entry name" value="NADH-UBIQUINONE OXIDOREDUCTASE 39 KDA SUBUNIT-RELATED"/>
    <property type="match status" value="1"/>
</dbReference>
<organism evidence="2 3">
    <name type="scientific">Kineosporia corallincola</name>
    <dbReference type="NCBI Taxonomy" id="2835133"/>
    <lineage>
        <taxon>Bacteria</taxon>
        <taxon>Bacillati</taxon>
        <taxon>Actinomycetota</taxon>
        <taxon>Actinomycetes</taxon>
        <taxon>Kineosporiales</taxon>
        <taxon>Kineosporiaceae</taxon>
        <taxon>Kineosporia</taxon>
    </lineage>
</organism>
<dbReference type="InterPro" id="IPR016040">
    <property type="entry name" value="NAD(P)-bd_dom"/>
</dbReference>
<comment type="caution">
    <text evidence="2">The sequence shown here is derived from an EMBL/GenBank/DDBJ whole genome shotgun (WGS) entry which is preliminary data.</text>
</comment>
<proteinExistence type="predicted"/>
<dbReference type="RefSeq" id="WP_214159726.1">
    <property type="nucleotide sequence ID" value="NZ_JAHBAY010000015.1"/>
</dbReference>
<dbReference type="Proteomes" id="UP001197247">
    <property type="component" value="Unassembled WGS sequence"/>
</dbReference>
<feature type="domain" description="NAD(P)-binding" evidence="1">
    <location>
        <begin position="7"/>
        <end position="134"/>
    </location>
</feature>
<keyword evidence="3" id="KW-1185">Reference proteome</keyword>
<dbReference type="SUPFAM" id="SSF51735">
    <property type="entry name" value="NAD(P)-binding Rossmann-fold domains"/>
    <property type="match status" value="1"/>
</dbReference>
<dbReference type="InterPro" id="IPR036291">
    <property type="entry name" value="NAD(P)-bd_dom_sf"/>
</dbReference>
<dbReference type="Gene3D" id="3.40.50.720">
    <property type="entry name" value="NAD(P)-binding Rossmann-like Domain"/>
    <property type="match status" value="1"/>
</dbReference>
<dbReference type="PANTHER" id="PTHR12126:SF11">
    <property type="entry name" value="NADH DEHYDROGENASE [UBIQUINONE] 1 ALPHA SUBCOMPLEX SUBUNIT 9, MITOCHONDRIAL"/>
    <property type="match status" value="1"/>
</dbReference>
<reference evidence="2 3" key="1">
    <citation type="submission" date="2021-05" db="EMBL/GenBank/DDBJ databases">
        <title>Kineosporia and Streptomyces sp. nov. two new marine actinobacteria isolated from Coral.</title>
        <authorList>
            <person name="Buangrab K."/>
            <person name="Sutthacheep M."/>
            <person name="Yeemin T."/>
            <person name="Harunari E."/>
            <person name="Igarashi Y."/>
            <person name="Kanchanasin P."/>
            <person name="Tanasupawat S."/>
            <person name="Phongsopitanun W."/>
        </authorList>
    </citation>
    <scope>NUCLEOTIDE SEQUENCE [LARGE SCALE GENOMIC DNA]</scope>
    <source>
        <strain evidence="2 3">J2-2</strain>
    </source>
</reference>
<evidence type="ECO:0000313" key="2">
    <source>
        <dbReference type="EMBL" id="MBT0773130.1"/>
    </source>
</evidence>
<dbReference type="InterPro" id="IPR051207">
    <property type="entry name" value="ComplexI_NDUFA9_subunit"/>
</dbReference>
<evidence type="ECO:0000259" key="1">
    <source>
        <dbReference type="Pfam" id="PF13460"/>
    </source>
</evidence>
<sequence>MKIAVAGGTGTVGRHVVDVLAEHGHQPVVLSRSSGVDLVSGQGLSLEGIEVVIDVTSQESQRATASERFFEAVTGNLLSAGKAAGVRHHVVLSIVGIDRAPHGYYAGKVLQERLVEAGEIPWTILRATQFHEFAGQVLSRFGLGPVRAVPVMRNEPVAARQVADHLVGLALQQPAGRVPDLSGPQEERLVDMARARLKHDGSKGFVVPLRVPGAVGRAMRDGTLITGPGAVHAGPTYAEWLRRLPV</sequence>
<dbReference type="Pfam" id="PF13460">
    <property type="entry name" value="NAD_binding_10"/>
    <property type="match status" value="1"/>
</dbReference>